<feature type="transmembrane region" description="Helical" evidence="1">
    <location>
        <begin position="6"/>
        <end position="27"/>
    </location>
</feature>
<proteinExistence type="predicted"/>
<gene>
    <name evidence="2" type="ORF">Q764_13855</name>
</gene>
<keyword evidence="1" id="KW-0472">Membrane</keyword>
<reference evidence="2 3" key="1">
    <citation type="submission" date="2013-09" db="EMBL/GenBank/DDBJ databases">
        <authorList>
            <person name="Zeng Z."/>
            <person name="Chen C."/>
        </authorList>
    </citation>
    <scope>NUCLEOTIDE SEQUENCE [LARGE SCALE GENOMIC DNA]</scope>
    <source>
        <strain evidence="2 3">GH29-5</strain>
    </source>
</reference>
<evidence type="ECO:0008006" key="4">
    <source>
        <dbReference type="Google" id="ProtNLM"/>
    </source>
</evidence>
<dbReference type="Proteomes" id="UP000030121">
    <property type="component" value="Unassembled WGS sequence"/>
</dbReference>
<dbReference type="RefSeq" id="WP_026980943.1">
    <property type="nucleotide sequence ID" value="NZ_AUCZ01000018.1"/>
</dbReference>
<sequence>MKKNGYFNMQTTSTFILFSLINIILFVSCNDLKHKKKENNDADIKNEKLDNAIKLTHNNNAIKDSINNLKNIGADFIVCYVGSDENYNEISFDTQHFANSEILPYKITSDFKLEVIQDIDILFIEFEHKPISNNAKSQKRVKELLKKGLITFHGRSMLTHGNSITFMFCKNNEKNFKCFTYEMLGKAESISHEEGKPFNIKVFYPKCD</sequence>
<name>A0A0A2MCD3_9FLAO</name>
<protein>
    <recommendedName>
        <fullName evidence="4">Lipoprotein</fullName>
    </recommendedName>
</protein>
<organism evidence="2 3">
    <name type="scientific">Flavobacterium suncheonense GH29-5 = DSM 17707</name>
    <dbReference type="NCBI Taxonomy" id="1121899"/>
    <lineage>
        <taxon>Bacteria</taxon>
        <taxon>Pseudomonadati</taxon>
        <taxon>Bacteroidota</taxon>
        <taxon>Flavobacteriia</taxon>
        <taxon>Flavobacteriales</taxon>
        <taxon>Flavobacteriaceae</taxon>
        <taxon>Flavobacterium</taxon>
    </lineage>
</organism>
<dbReference type="AlphaFoldDB" id="A0A0A2MCD3"/>
<keyword evidence="1" id="KW-1133">Transmembrane helix</keyword>
<keyword evidence="3" id="KW-1185">Reference proteome</keyword>
<comment type="caution">
    <text evidence="2">The sequence shown here is derived from an EMBL/GenBank/DDBJ whole genome shotgun (WGS) entry which is preliminary data.</text>
</comment>
<accession>A0A0A2MCD3</accession>
<evidence type="ECO:0000256" key="1">
    <source>
        <dbReference type="SAM" id="Phobius"/>
    </source>
</evidence>
<dbReference type="EMBL" id="JRLW01000037">
    <property type="protein sequence ID" value="KGO85950.1"/>
    <property type="molecule type" value="Genomic_DNA"/>
</dbReference>
<dbReference type="PROSITE" id="PS51257">
    <property type="entry name" value="PROKAR_LIPOPROTEIN"/>
    <property type="match status" value="1"/>
</dbReference>
<evidence type="ECO:0000313" key="3">
    <source>
        <dbReference type="Proteomes" id="UP000030121"/>
    </source>
</evidence>
<keyword evidence="1" id="KW-0812">Transmembrane</keyword>
<evidence type="ECO:0000313" key="2">
    <source>
        <dbReference type="EMBL" id="KGO85950.1"/>
    </source>
</evidence>